<dbReference type="EMBL" id="BLLG01000001">
    <property type="protein sequence ID" value="GFH34289.1"/>
    <property type="molecule type" value="Genomic_DNA"/>
</dbReference>
<evidence type="ECO:0000313" key="2">
    <source>
        <dbReference type="Proteomes" id="UP000484988"/>
    </source>
</evidence>
<sequence>MSDVINDGKTRVAWVTTIANITAPTVAELDAGDDLTQRITPDGLNIPAETADVDNSSLASTFTTNRAGRRGFSPELTFKRGDTPTDDLPWSTLTYQTQGYLVVRRILPYTTAWAAGQEVEVYPVECGERNTIPPAPNEVGKFTSQMKLREEPDTSATVAA</sequence>
<reference evidence="1 2" key="1">
    <citation type="submission" date="2020-02" db="EMBL/GenBank/DDBJ databases">
        <title>Whole Genome Shotgun Sequence of Streptomyces sp. strain CWH03.</title>
        <authorList>
            <person name="Dohra H."/>
            <person name="Kodani S."/>
            <person name="Yamamura H."/>
        </authorList>
    </citation>
    <scope>NUCLEOTIDE SEQUENCE [LARGE SCALE GENOMIC DNA]</scope>
    <source>
        <strain evidence="1 2">CWH03</strain>
    </source>
</reference>
<dbReference type="AlphaFoldDB" id="A0A6A0AMU7"/>
<dbReference type="RefSeq" id="WP_173261057.1">
    <property type="nucleotide sequence ID" value="NZ_BLLG01000001.1"/>
</dbReference>
<dbReference type="InterPro" id="IPR058009">
    <property type="entry name" value="TTP_Phage_16"/>
</dbReference>
<proteinExistence type="predicted"/>
<gene>
    <name evidence="1" type="ORF">SCWH03_05030</name>
</gene>
<evidence type="ECO:0000313" key="1">
    <source>
        <dbReference type="EMBL" id="GFH34289.1"/>
    </source>
</evidence>
<dbReference type="Pfam" id="PF25595">
    <property type="entry name" value="Phage_TTP_16"/>
    <property type="match status" value="1"/>
</dbReference>
<keyword evidence="2" id="KW-1185">Reference proteome</keyword>
<comment type="caution">
    <text evidence="1">The sequence shown here is derived from an EMBL/GenBank/DDBJ whole genome shotgun (WGS) entry which is preliminary data.</text>
</comment>
<dbReference type="Proteomes" id="UP000484988">
    <property type="component" value="Unassembled WGS sequence"/>
</dbReference>
<protein>
    <submittedName>
        <fullName evidence="1">Uncharacterized protein</fullName>
    </submittedName>
</protein>
<organism evidence="1 2">
    <name type="scientific">Streptomyces pacificus</name>
    <dbReference type="NCBI Taxonomy" id="2705029"/>
    <lineage>
        <taxon>Bacteria</taxon>
        <taxon>Bacillati</taxon>
        <taxon>Actinomycetota</taxon>
        <taxon>Actinomycetes</taxon>
        <taxon>Kitasatosporales</taxon>
        <taxon>Streptomycetaceae</taxon>
        <taxon>Streptomyces</taxon>
    </lineage>
</organism>
<accession>A0A6A0AMU7</accession>
<name>A0A6A0AMU7_9ACTN</name>